<dbReference type="EMBL" id="JAIRAU010000023">
    <property type="protein sequence ID" value="MBZ5711138.1"/>
    <property type="molecule type" value="Genomic_DNA"/>
</dbReference>
<organism evidence="1 2">
    <name type="scientific">Nannocystis pusilla</name>
    <dbReference type="NCBI Taxonomy" id="889268"/>
    <lineage>
        <taxon>Bacteria</taxon>
        <taxon>Pseudomonadati</taxon>
        <taxon>Myxococcota</taxon>
        <taxon>Polyangia</taxon>
        <taxon>Nannocystales</taxon>
        <taxon>Nannocystaceae</taxon>
        <taxon>Nannocystis</taxon>
    </lineage>
</organism>
<dbReference type="Proteomes" id="UP001139031">
    <property type="component" value="Unassembled WGS sequence"/>
</dbReference>
<proteinExistence type="predicted"/>
<gene>
    <name evidence="1" type="ORF">K7C98_17975</name>
</gene>
<accession>A0ABS7TSE2</accession>
<evidence type="ECO:0000313" key="2">
    <source>
        <dbReference type="Proteomes" id="UP001139031"/>
    </source>
</evidence>
<keyword evidence="2" id="KW-1185">Reference proteome</keyword>
<reference evidence="1" key="1">
    <citation type="submission" date="2021-08" db="EMBL/GenBank/DDBJ databases">
        <authorList>
            <person name="Stevens D.C."/>
        </authorList>
    </citation>
    <scope>NUCLEOTIDE SEQUENCE</scope>
    <source>
        <strain evidence="1">DSM 53165</strain>
    </source>
</reference>
<name>A0ABS7TSE2_9BACT</name>
<dbReference type="RefSeq" id="WP_224192910.1">
    <property type="nucleotide sequence ID" value="NZ_JAIRAU010000023.1"/>
</dbReference>
<protein>
    <submittedName>
        <fullName evidence="1">Uncharacterized protein</fullName>
    </submittedName>
</protein>
<sequence length="48" mass="5144">MNITRCLEAEAAIEVAGGATNLTGFAEVVFSVEAPRRHIERAAVRGKM</sequence>
<evidence type="ECO:0000313" key="1">
    <source>
        <dbReference type="EMBL" id="MBZ5711138.1"/>
    </source>
</evidence>
<comment type="caution">
    <text evidence="1">The sequence shown here is derived from an EMBL/GenBank/DDBJ whole genome shotgun (WGS) entry which is preliminary data.</text>
</comment>